<dbReference type="Pfam" id="PF01478">
    <property type="entry name" value="Peptidase_A24"/>
    <property type="match status" value="1"/>
</dbReference>
<comment type="caution">
    <text evidence="3">The sequence shown here is derived from an EMBL/GenBank/DDBJ whole genome shotgun (WGS) entry which is preliminary data.</text>
</comment>
<gene>
    <name evidence="3" type="primary">comC_1</name>
    <name evidence="3" type="ORF">MOOR_16420</name>
</gene>
<evidence type="ECO:0000313" key="4">
    <source>
        <dbReference type="Proteomes" id="UP000182743"/>
    </source>
</evidence>
<dbReference type="Proteomes" id="UP000182743">
    <property type="component" value="Unassembled WGS sequence"/>
</dbReference>
<dbReference type="GeneID" id="45616369"/>
<dbReference type="Gene3D" id="1.20.120.1220">
    <property type="match status" value="1"/>
</dbReference>
<dbReference type="InterPro" id="IPR000045">
    <property type="entry name" value="Prepilin_IV_endopep_pep"/>
</dbReference>
<proteinExistence type="inferred from homology"/>
<dbReference type="PANTHER" id="PTHR30487">
    <property type="entry name" value="TYPE 4 PREPILIN-LIKE PROTEINS LEADER PEPTIDE-PROCESSING ENZYME"/>
    <property type="match status" value="1"/>
</dbReference>
<evidence type="ECO:0000259" key="2">
    <source>
        <dbReference type="Pfam" id="PF01478"/>
    </source>
</evidence>
<dbReference type="GO" id="GO:0006465">
    <property type="term" value="P:signal peptide processing"/>
    <property type="evidence" value="ECO:0007669"/>
    <property type="project" value="TreeGrafter"/>
</dbReference>
<dbReference type="GO" id="GO:0004190">
    <property type="term" value="F:aspartic-type endopeptidase activity"/>
    <property type="evidence" value="ECO:0007669"/>
    <property type="project" value="InterPro"/>
</dbReference>
<dbReference type="RefSeq" id="WP_011391876.1">
    <property type="nucleotide sequence ID" value="NZ_BSDM01000007.1"/>
</dbReference>
<dbReference type="EMBL" id="MIHH01000008">
    <property type="protein sequence ID" value="OIQ08723.1"/>
    <property type="molecule type" value="Genomic_DNA"/>
</dbReference>
<dbReference type="KEGG" id="mthz:MOTHA_c03520"/>
<comment type="similarity">
    <text evidence="1">Belongs to the peptidase A24 family.</text>
</comment>
<evidence type="ECO:0000313" key="3">
    <source>
        <dbReference type="EMBL" id="OIQ08723.1"/>
    </source>
</evidence>
<dbReference type="OMA" id="IVWGIAK"/>
<dbReference type="InterPro" id="IPR050882">
    <property type="entry name" value="Prepilin_peptidase/N-MTase"/>
</dbReference>
<accession>A0A1J5NM62</accession>
<protein>
    <submittedName>
        <fullName evidence="3">Type 4 prepilin-like protein leader peptide-processing enzyme</fullName>
    </submittedName>
</protein>
<reference evidence="3 4" key="1">
    <citation type="submission" date="2016-08" db="EMBL/GenBank/DDBJ databases">
        <title>Genome-based comparison of Moorella thermoacetic strains.</title>
        <authorList>
            <person name="Poehlein A."/>
            <person name="Bengelsdorf F.R."/>
            <person name="Esser C."/>
            <person name="Duerre P."/>
            <person name="Daniel R."/>
        </authorList>
    </citation>
    <scope>NUCLEOTIDE SEQUENCE [LARGE SCALE GENOMIC DNA]</scope>
    <source>
        <strain evidence="3 4">DSM 11768</strain>
    </source>
</reference>
<name>A0A1J5NM62_NEOTH</name>
<dbReference type="GO" id="GO:0005886">
    <property type="term" value="C:plasma membrane"/>
    <property type="evidence" value="ECO:0007669"/>
    <property type="project" value="TreeGrafter"/>
</dbReference>
<feature type="domain" description="Prepilin type IV endopeptidase peptidase" evidence="2">
    <location>
        <begin position="6"/>
        <end position="106"/>
    </location>
</feature>
<dbReference type="PANTHER" id="PTHR30487:SF0">
    <property type="entry name" value="PREPILIN LEADER PEPTIDASE_N-METHYLTRANSFERASE-RELATED"/>
    <property type="match status" value="1"/>
</dbReference>
<evidence type="ECO:0000256" key="1">
    <source>
        <dbReference type="ARBA" id="ARBA00005801"/>
    </source>
</evidence>
<sequence>MTWPAWLFFLSVTVVGVTDFISHYVPNFITLPLMVAGIFYHLWADNWVASIFGASACFLLGLVMFTLGGMGGGDVKLMAAIGAWMGLYGALAVIFVASCIGGVWGLGKLVKQGRLKERLVYLIQGAFLTFVGGVKGALVIERIPEDINAPLPRDVIPFGACLAAGLWVFMLLASF</sequence>
<organism evidence="3 4">
    <name type="scientific">Neomoorella thermoacetica</name>
    <name type="common">Clostridium thermoaceticum</name>
    <dbReference type="NCBI Taxonomy" id="1525"/>
    <lineage>
        <taxon>Bacteria</taxon>
        <taxon>Bacillati</taxon>
        <taxon>Bacillota</taxon>
        <taxon>Clostridia</taxon>
        <taxon>Neomoorellales</taxon>
        <taxon>Neomoorellaceae</taxon>
        <taxon>Neomoorella</taxon>
    </lineage>
</organism>
<dbReference type="AlphaFoldDB" id="A0A1J5NM62"/>